<dbReference type="Gene3D" id="3.30.70.1440">
    <property type="entry name" value="Multidrug efflux transporter AcrB pore domain"/>
    <property type="match status" value="1"/>
</dbReference>
<name>A0A090WC24_NONUL</name>
<dbReference type="Proteomes" id="UP000029647">
    <property type="component" value="Unassembled WGS sequence"/>
</dbReference>
<dbReference type="InterPro" id="IPR027463">
    <property type="entry name" value="AcrB_DN_DC_subdom"/>
</dbReference>
<evidence type="ECO:0000313" key="1">
    <source>
        <dbReference type="EMBL" id="GAL74550.1"/>
    </source>
</evidence>
<dbReference type="EMBL" id="BBNT01000002">
    <property type="protein sequence ID" value="GAL74550.1"/>
    <property type="molecule type" value="Genomic_DNA"/>
</dbReference>
<comment type="caution">
    <text evidence="1">The sequence shown here is derived from an EMBL/GenBank/DDBJ whole genome shotgun (WGS) entry which is preliminary data.</text>
</comment>
<accession>A0A090WC24</accession>
<dbReference type="PANTHER" id="PTHR32063:SF24">
    <property type="entry name" value="CATION EFFLUX SYSTEM (ACRB_ACRD_ACRF FAMILY)"/>
    <property type="match status" value="1"/>
</dbReference>
<organism evidence="1 2">
    <name type="scientific">Nonlabens ulvanivorans</name>
    <name type="common">Persicivirga ulvanivorans</name>
    <dbReference type="NCBI Taxonomy" id="906888"/>
    <lineage>
        <taxon>Bacteria</taxon>
        <taxon>Pseudomonadati</taxon>
        <taxon>Bacteroidota</taxon>
        <taxon>Flavobacteriia</taxon>
        <taxon>Flavobacteriales</taxon>
        <taxon>Flavobacteriaceae</taxon>
        <taxon>Nonlabens</taxon>
    </lineage>
</organism>
<sequence>MPNGGKIPLSELAEITYQKGAAKISRDDTRRRIVVGVNVRNRDLQSVVDDVQKLIDDNVELPVGITSHMVVSLKIYRAQSPDYW</sequence>
<dbReference type="InterPro" id="IPR001036">
    <property type="entry name" value="Acrflvin-R"/>
</dbReference>
<dbReference type="Gene3D" id="3.30.2090.10">
    <property type="entry name" value="Multidrug efflux transporter AcrB TolC docking domain, DN and DC subdomains"/>
    <property type="match status" value="1"/>
</dbReference>
<dbReference type="GO" id="GO:0005886">
    <property type="term" value="C:plasma membrane"/>
    <property type="evidence" value="ECO:0007669"/>
    <property type="project" value="TreeGrafter"/>
</dbReference>
<protein>
    <submittedName>
        <fullName evidence="1">Cobalt-zinc-cadmium resistance protein CzcA</fullName>
    </submittedName>
</protein>
<dbReference type="PANTHER" id="PTHR32063">
    <property type="match status" value="1"/>
</dbReference>
<dbReference type="AlphaFoldDB" id="A0A090WC24"/>
<gene>
    <name evidence="1" type="ORF">JCM19275_3405</name>
</gene>
<proteinExistence type="predicted"/>
<dbReference type="GO" id="GO:0042910">
    <property type="term" value="F:xenobiotic transmembrane transporter activity"/>
    <property type="evidence" value="ECO:0007669"/>
    <property type="project" value="TreeGrafter"/>
</dbReference>
<dbReference type="Pfam" id="PF00873">
    <property type="entry name" value="ACR_tran"/>
    <property type="match status" value="1"/>
</dbReference>
<reference evidence="1 2" key="1">
    <citation type="journal article" date="2014" name="Genome Announc.">
        <title>Draft Genome Sequences of Marine Flavobacterium Nonlabens Strains NR17, NR24, NR27, NR32, NR33, and Ara13.</title>
        <authorList>
            <person name="Nakanishi M."/>
            <person name="Meirelles P."/>
            <person name="Suzuki R."/>
            <person name="Takatani N."/>
            <person name="Mino S."/>
            <person name="Suda W."/>
            <person name="Oshima K."/>
            <person name="Hattori M."/>
            <person name="Ohkuma M."/>
            <person name="Hosokawa M."/>
            <person name="Miyashita K."/>
            <person name="Thompson F.L."/>
            <person name="Niwa A."/>
            <person name="Sawabe T."/>
            <person name="Sawabe T."/>
        </authorList>
    </citation>
    <scope>NUCLEOTIDE SEQUENCE [LARGE SCALE GENOMIC DNA]</scope>
    <source>
        <strain evidence="2">JCM19275</strain>
    </source>
</reference>
<evidence type="ECO:0000313" key="2">
    <source>
        <dbReference type="Proteomes" id="UP000029647"/>
    </source>
</evidence>